<organism evidence="8 9">
    <name type="scientific">Nocardia aurea</name>
    <dbReference type="NCBI Taxonomy" id="2144174"/>
    <lineage>
        <taxon>Bacteria</taxon>
        <taxon>Bacillati</taxon>
        <taxon>Actinomycetota</taxon>
        <taxon>Actinomycetes</taxon>
        <taxon>Mycobacteriales</taxon>
        <taxon>Nocardiaceae</taxon>
        <taxon>Nocardia</taxon>
    </lineage>
</organism>
<feature type="transmembrane region" description="Helical" evidence="5">
    <location>
        <begin position="362"/>
        <end position="381"/>
    </location>
</feature>
<feature type="transmembrane region" description="Helical" evidence="5">
    <location>
        <begin position="265"/>
        <end position="283"/>
    </location>
</feature>
<accession>A0ABV3FSZ5</accession>
<evidence type="ECO:0000256" key="3">
    <source>
        <dbReference type="ARBA" id="ARBA00022989"/>
    </source>
</evidence>
<keyword evidence="9" id="KW-1185">Reference proteome</keyword>
<dbReference type="RefSeq" id="WP_357783383.1">
    <property type="nucleotide sequence ID" value="NZ_JBFAKC010000005.1"/>
</dbReference>
<keyword evidence="5" id="KW-0813">Transport</keyword>
<feature type="transmembrane region" description="Helical" evidence="5">
    <location>
        <begin position="221"/>
        <end position="245"/>
    </location>
</feature>
<keyword evidence="3 5" id="KW-1133">Transmembrane helix</keyword>
<feature type="transmembrane region" description="Helical" evidence="5">
    <location>
        <begin position="470"/>
        <end position="496"/>
    </location>
</feature>
<keyword evidence="5" id="KW-0520">NAD</keyword>
<name>A0ABV3FSZ5_9NOCA</name>
<evidence type="ECO:0000256" key="1">
    <source>
        <dbReference type="ARBA" id="ARBA00004127"/>
    </source>
</evidence>
<comment type="function">
    <text evidence="5">NDH-1 shuttles electrons from NADH, via FMN and iron-sulfur (Fe-S) centers, to quinones in the respiratory chain. The immediate electron acceptor for the enzyme in this species is believed to be a menaquinone. Couples the redox reaction to proton translocation (for every two electrons transferred, four hydrogen ions are translocated across the cytoplasmic membrane), and thus conserves the redox energy in a proton gradient.</text>
</comment>
<gene>
    <name evidence="5 8" type="primary">nuoN</name>
    <name evidence="8" type="ORF">AB0I48_13340</name>
</gene>
<feature type="transmembrane region" description="Helical" evidence="5">
    <location>
        <begin position="24"/>
        <end position="43"/>
    </location>
</feature>
<comment type="subcellular location">
    <subcellularLocation>
        <location evidence="5">Cell membrane</location>
        <topology evidence="5">Multi-pass membrane protein</topology>
    </subcellularLocation>
    <subcellularLocation>
        <location evidence="1">Endomembrane system</location>
        <topology evidence="1">Multi-pass membrane protein</topology>
    </subcellularLocation>
    <subcellularLocation>
        <location evidence="6">Membrane</location>
        <topology evidence="6">Multi-pass membrane protein</topology>
    </subcellularLocation>
</comment>
<comment type="caution">
    <text evidence="8">The sequence shown here is derived from an EMBL/GenBank/DDBJ whole genome shotgun (WGS) entry which is preliminary data.</text>
</comment>
<keyword evidence="5" id="KW-1003">Cell membrane</keyword>
<evidence type="ECO:0000256" key="4">
    <source>
        <dbReference type="ARBA" id="ARBA00023136"/>
    </source>
</evidence>
<keyword evidence="2 5" id="KW-0812">Transmembrane</keyword>
<feature type="transmembrane region" description="Helical" evidence="5">
    <location>
        <begin position="303"/>
        <end position="324"/>
    </location>
</feature>
<proteinExistence type="inferred from homology"/>
<feature type="transmembrane region" description="Helical" evidence="5">
    <location>
        <begin position="431"/>
        <end position="450"/>
    </location>
</feature>
<feature type="transmembrane region" description="Helical" evidence="5">
    <location>
        <begin position="84"/>
        <end position="107"/>
    </location>
</feature>
<keyword evidence="5" id="KW-1278">Translocase</keyword>
<feature type="transmembrane region" description="Helical" evidence="5">
    <location>
        <begin position="168"/>
        <end position="185"/>
    </location>
</feature>
<dbReference type="EC" id="7.1.1.-" evidence="5"/>
<comment type="similarity">
    <text evidence="5">Belongs to the complex I subunit 2 family.</text>
</comment>
<sequence length="545" mass="55662">MTSQDYGTVLAATVPAPSIEYSTLSPMLIVFGAAVAGVLVEAFAPRRFRYGIQVVLGVAALAAALAAVVLLAGTSETAVSGAVAIDGVTLLLQGTILVVSILGLLLIAERGIEGRAVARSGPGTWSRAAATAERGSHRSDAFTAQAAAVPGSADEAAADRAGAATTEVFPLTMLAIGGLLLFPASNDLLTMFVALEVLSLPLYLLCGLARRNRLLSQESALKYFLLGAFSSAFFLYGVALLYGQAGTVELPGIAAAIAGKPSDDAVLALLGTAMLAVGLLFKIGAVPFQSWVPDVYQGAPTPITAFMAAATKIAAVGALLRVLQVAVPQLREDWRPILAAVAIATMVAGAVMAITQTDMKRMLAYSSVAHAGFILTGLAAADEASVSAVLFYLMAYGLSTIGAFAAVSLVRGADGGEATGLAQWAGLGRTSPLLASLFALFLLSFAGLPLTSGFVAKFAVFGAAASADAIYLVIVGVLCSAIAAFFYVRVIVLMFFTDPPSDAPRVVTPVLTSMVVAGTAAATLVLGILPQPLLDLAERASTFVR</sequence>
<dbReference type="NCBIfam" id="TIGR01770">
    <property type="entry name" value="NDH_I_N"/>
    <property type="match status" value="1"/>
</dbReference>
<feature type="transmembrane region" description="Helical" evidence="5">
    <location>
        <begin position="508"/>
        <end position="529"/>
    </location>
</feature>
<dbReference type="Proteomes" id="UP001551695">
    <property type="component" value="Unassembled WGS sequence"/>
</dbReference>
<dbReference type="NCBIfam" id="NF004441">
    <property type="entry name" value="PRK05777.1-4"/>
    <property type="match status" value="1"/>
</dbReference>
<protein>
    <recommendedName>
        <fullName evidence="5">NADH-quinone oxidoreductase subunit N</fullName>
        <ecNumber evidence="5">7.1.1.-</ecNumber>
    </recommendedName>
    <alternativeName>
        <fullName evidence="5">NADH dehydrogenase I subunit N</fullName>
    </alternativeName>
    <alternativeName>
        <fullName evidence="5">NDH-1 subunit N</fullName>
    </alternativeName>
</protein>
<feature type="domain" description="NADH:quinone oxidoreductase/Mrp antiporter transmembrane" evidence="7">
    <location>
        <begin position="185"/>
        <end position="482"/>
    </location>
</feature>
<evidence type="ECO:0000313" key="9">
    <source>
        <dbReference type="Proteomes" id="UP001551695"/>
    </source>
</evidence>
<keyword evidence="5" id="KW-0874">Quinone</keyword>
<comment type="subunit">
    <text evidence="5">NDH-1 is composed of 14 different subunits. Subunits NuoA, H, J, K, L, M, N constitute the membrane sector of the complex.</text>
</comment>
<dbReference type="InterPro" id="IPR001750">
    <property type="entry name" value="ND/Mrp_TM"/>
</dbReference>
<comment type="catalytic activity">
    <reaction evidence="5">
        <text>a quinone + NADH + 5 H(+)(in) = a quinol + NAD(+) + 4 H(+)(out)</text>
        <dbReference type="Rhea" id="RHEA:57888"/>
        <dbReference type="ChEBI" id="CHEBI:15378"/>
        <dbReference type="ChEBI" id="CHEBI:24646"/>
        <dbReference type="ChEBI" id="CHEBI:57540"/>
        <dbReference type="ChEBI" id="CHEBI:57945"/>
        <dbReference type="ChEBI" id="CHEBI:132124"/>
    </reaction>
</comment>
<dbReference type="EMBL" id="JBFAKC010000005">
    <property type="protein sequence ID" value="MEV0708542.1"/>
    <property type="molecule type" value="Genomic_DNA"/>
</dbReference>
<reference evidence="8 9" key="1">
    <citation type="submission" date="2024-06" db="EMBL/GenBank/DDBJ databases">
        <title>The Natural Products Discovery Center: Release of the First 8490 Sequenced Strains for Exploring Actinobacteria Biosynthetic Diversity.</title>
        <authorList>
            <person name="Kalkreuter E."/>
            <person name="Kautsar S.A."/>
            <person name="Yang D."/>
            <person name="Bader C.D."/>
            <person name="Teijaro C.N."/>
            <person name="Fluegel L."/>
            <person name="Davis C.M."/>
            <person name="Simpson J.R."/>
            <person name="Lauterbach L."/>
            <person name="Steele A.D."/>
            <person name="Gui C."/>
            <person name="Meng S."/>
            <person name="Li G."/>
            <person name="Viehrig K."/>
            <person name="Ye F."/>
            <person name="Su P."/>
            <person name="Kiefer A.F."/>
            <person name="Nichols A."/>
            <person name="Cepeda A.J."/>
            <person name="Yan W."/>
            <person name="Fan B."/>
            <person name="Jiang Y."/>
            <person name="Adhikari A."/>
            <person name="Zheng C.-J."/>
            <person name="Schuster L."/>
            <person name="Cowan T.M."/>
            <person name="Smanski M.J."/>
            <person name="Chevrette M.G."/>
            <person name="De Carvalho L.P.S."/>
            <person name="Shen B."/>
        </authorList>
    </citation>
    <scope>NUCLEOTIDE SEQUENCE [LARGE SCALE GENOMIC DNA]</scope>
    <source>
        <strain evidence="8 9">NPDC050403</strain>
    </source>
</reference>
<dbReference type="PANTHER" id="PTHR22773">
    <property type="entry name" value="NADH DEHYDROGENASE"/>
    <property type="match status" value="1"/>
</dbReference>
<evidence type="ECO:0000259" key="7">
    <source>
        <dbReference type="Pfam" id="PF00361"/>
    </source>
</evidence>
<feature type="transmembrane region" description="Helical" evidence="5">
    <location>
        <begin position="336"/>
        <end position="355"/>
    </location>
</feature>
<dbReference type="HAMAP" id="MF_00445">
    <property type="entry name" value="NDH1_NuoN_1"/>
    <property type="match status" value="1"/>
</dbReference>
<keyword evidence="4 5" id="KW-0472">Membrane</keyword>
<dbReference type="InterPro" id="IPR010096">
    <property type="entry name" value="NADH-Q_OxRdtase_suN/2"/>
</dbReference>
<evidence type="ECO:0000256" key="2">
    <source>
        <dbReference type="ARBA" id="ARBA00022692"/>
    </source>
</evidence>
<feature type="transmembrane region" description="Helical" evidence="5">
    <location>
        <begin position="50"/>
        <end position="72"/>
    </location>
</feature>
<evidence type="ECO:0000256" key="6">
    <source>
        <dbReference type="RuleBase" id="RU000320"/>
    </source>
</evidence>
<evidence type="ECO:0000313" key="8">
    <source>
        <dbReference type="EMBL" id="MEV0708542.1"/>
    </source>
</evidence>
<feature type="transmembrane region" description="Helical" evidence="5">
    <location>
        <begin position="387"/>
        <end position="410"/>
    </location>
</feature>
<evidence type="ECO:0000256" key="5">
    <source>
        <dbReference type="HAMAP-Rule" id="MF_00445"/>
    </source>
</evidence>
<dbReference type="Pfam" id="PF00361">
    <property type="entry name" value="Proton_antipo_M"/>
    <property type="match status" value="1"/>
</dbReference>